<evidence type="ECO:0000259" key="15">
    <source>
        <dbReference type="Pfam" id="PF17786"/>
    </source>
</evidence>
<dbReference type="InterPro" id="IPR036156">
    <property type="entry name" value="Beta-gal/glucu_dom_sf"/>
</dbReference>
<dbReference type="PANTHER" id="PTHR43730:SF1">
    <property type="entry name" value="BETA-MANNOSIDASE"/>
    <property type="match status" value="1"/>
</dbReference>
<evidence type="ECO:0000256" key="5">
    <source>
        <dbReference type="ARBA" id="ARBA00012754"/>
    </source>
</evidence>
<keyword evidence="7 17" id="KW-0378">Hydrolase</keyword>
<proteinExistence type="inferred from homology"/>
<evidence type="ECO:0000256" key="10">
    <source>
        <dbReference type="ARBA" id="ARBA00038429"/>
    </source>
</evidence>
<dbReference type="Gene3D" id="3.20.20.80">
    <property type="entry name" value="Glycosidases"/>
    <property type="match status" value="1"/>
</dbReference>
<dbReference type="InterPro" id="IPR006102">
    <property type="entry name" value="Ig-like_GH2"/>
</dbReference>
<evidence type="ECO:0000256" key="9">
    <source>
        <dbReference type="ARBA" id="ARBA00023295"/>
    </source>
</evidence>
<dbReference type="Gene3D" id="2.60.40.10">
    <property type="entry name" value="Immunoglobulins"/>
    <property type="match status" value="3"/>
</dbReference>
<dbReference type="Pfam" id="PF00703">
    <property type="entry name" value="Glyco_hydro_2"/>
    <property type="match status" value="1"/>
</dbReference>
<name>A0ABV2LV67_9FLAO</name>
<dbReference type="Pfam" id="PF17753">
    <property type="entry name" value="Ig_mannosidase"/>
    <property type="match status" value="1"/>
</dbReference>
<comment type="subunit">
    <text evidence="4">Homodimer.</text>
</comment>
<dbReference type="SUPFAM" id="SSF49785">
    <property type="entry name" value="Galactose-binding domain-like"/>
    <property type="match status" value="1"/>
</dbReference>
<dbReference type="InterPro" id="IPR054593">
    <property type="entry name" value="Beta-mannosidase-like_N2"/>
</dbReference>
<dbReference type="InterPro" id="IPR008979">
    <property type="entry name" value="Galactose-bd-like_sf"/>
</dbReference>
<dbReference type="InterPro" id="IPR017853">
    <property type="entry name" value="GH"/>
</dbReference>
<evidence type="ECO:0000259" key="16">
    <source>
        <dbReference type="Pfam" id="PF22666"/>
    </source>
</evidence>
<sequence length="803" mass="94694">MDLHSNWKFTESKKSDWKSASVPGNIHTDLFDNQIIPHPFEGDNEKDLQWISEKNWTYQTEFELTKEQLNNENIDLVFEGLDTYAKIYLNNQLILDTQNAFRTYKSDVKKRLKKKNTLRIEFTNPNSIEEIKAQKNPYKLPEGNRIFTRKAQFQYGWDWGPKYNTMGIWRNVYLEFWNDARYDNVFLKQLDLTEEKANLEVEIELINPKNNLHSIHIYVNNEVVYFGRTSGNKIIAPFEIKNPKLWWPHNLGQPYLYDIKIELRDSQGFILDEQVIRKGLRTIELVTEKDEIGESFYFNVNGVPVYMKGANYIPQNSFQNWVTQDHYDKLLNDAKAANMNMLRVWGGGIYEDNYFYEKCDELGILVWQDFMFACAMYPGDEEFIENVQQEAIDNVKRLRNHTSIALWCGNNESNEGWHRWGWQDGRSDKEKQDIWRDYQKLFNEILPNTVKEYTQTPYWESSPKFGRGDARYVSEGDAHDWWIWHDGHPFENLETKRPRFMSEFGFQGFPSTELIHEMFGKDSIDFSSSKFKNHQKHRSGFETIQTYMERYFPVPNDPLDYAYVSQLVQAYGIGKGIEAQRRNKPNTMGSLYWQLNDVWPAVSWSSIDCKGNWKAMHYQAKESFNEILVSFERKVNLVDVFIVNDSLSKQFGKLKITLADFDGNILDQIEKEIEVDGNSSTIVHTLDISDHLNRKDEIYLHSEFKSYENVFYFVSPKEMKLKESPIKTSLFDTADGSGYIIYLSSNSLQKFVEVKLNAEGKFSSNYFDILPHKSYFLFFRSKELWPNGEKLIFKTLNSLNSQK</sequence>
<evidence type="ECO:0000256" key="7">
    <source>
        <dbReference type="ARBA" id="ARBA00022801"/>
    </source>
</evidence>
<evidence type="ECO:0000313" key="18">
    <source>
        <dbReference type="Proteomes" id="UP001549146"/>
    </source>
</evidence>
<evidence type="ECO:0000256" key="1">
    <source>
        <dbReference type="ARBA" id="ARBA00000829"/>
    </source>
</evidence>
<protein>
    <recommendedName>
        <fullName evidence="11">Beta-mannosidase B</fullName>
        <ecNumber evidence="5">3.2.1.25</ecNumber>
    </recommendedName>
    <alternativeName>
        <fullName evidence="12">Mannanase B</fullName>
    </alternativeName>
</protein>
<accession>A0ABV2LV67</accession>
<dbReference type="InterPro" id="IPR050887">
    <property type="entry name" value="Beta-mannosidase_GH2"/>
</dbReference>
<comment type="pathway">
    <text evidence="3">Glycan metabolism; N-glycan degradation.</text>
</comment>
<dbReference type="GO" id="GO:0004567">
    <property type="term" value="F:beta-mannosidase activity"/>
    <property type="evidence" value="ECO:0007669"/>
    <property type="project" value="UniProtKB-EC"/>
</dbReference>
<comment type="similarity">
    <text evidence="10">Belongs to the glycosyl hydrolase 2 family. Beta-mannosidase B subfamily.</text>
</comment>
<dbReference type="InterPro" id="IPR013783">
    <property type="entry name" value="Ig-like_fold"/>
</dbReference>
<feature type="domain" description="Beta-mannosidase Ig-fold" evidence="14">
    <location>
        <begin position="734"/>
        <end position="782"/>
    </location>
</feature>
<dbReference type="EMBL" id="JBEPMO010000008">
    <property type="protein sequence ID" value="MET3732009.1"/>
    <property type="molecule type" value="Genomic_DNA"/>
</dbReference>
<evidence type="ECO:0000256" key="12">
    <source>
        <dbReference type="ARBA" id="ARBA00041614"/>
    </source>
</evidence>
<gene>
    <name evidence="17" type="ORF">ABID46_001593</name>
</gene>
<dbReference type="Proteomes" id="UP001549146">
    <property type="component" value="Unassembled WGS sequence"/>
</dbReference>
<dbReference type="SUPFAM" id="SSF49303">
    <property type="entry name" value="beta-Galactosidase/glucuronidase domain"/>
    <property type="match status" value="3"/>
</dbReference>
<dbReference type="RefSeq" id="WP_354508813.1">
    <property type="nucleotide sequence ID" value="NZ_JBEPMO010000008.1"/>
</dbReference>
<dbReference type="InterPro" id="IPR041447">
    <property type="entry name" value="Mannosidase_ig"/>
</dbReference>
<dbReference type="PANTHER" id="PTHR43730">
    <property type="entry name" value="BETA-MANNOSIDASE"/>
    <property type="match status" value="1"/>
</dbReference>
<feature type="domain" description="Beta-mannosidase-like galactose-binding" evidence="16">
    <location>
        <begin position="7"/>
        <end position="170"/>
    </location>
</feature>
<evidence type="ECO:0000256" key="4">
    <source>
        <dbReference type="ARBA" id="ARBA00011738"/>
    </source>
</evidence>
<dbReference type="Pfam" id="PF22666">
    <property type="entry name" value="Glyco_hydro_2_N2"/>
    <property type="match status" value="1"/>
</dbReference>
<reference evidence="17 18" key="1">
    <citation type="submission" date="2024-06" db="EMBL/GenBank/DDBJ databases">
        <title>Genomic Encyclopedia of Type Strains, Phase IV (KMG-IV): sequencing the most valuable type-strain genomes for metagenomic binning, comparative biology and taxonomic classification.</title>
        <authorList>
            <person name="Goeker M."/>
        </authorList>
    </citation>
    <scope>NUCLEOTIDE SEQUENCE [LARGE SCALE GENOMIC DNA]</scope>
    <source>
        <strain evidence="17 18">DSM 29388</strain>
    </source>
</reference>
<feature type="domain" description="Glycoside hydrolase family 2 immunoglobulin-like beta-sandwich" evidence="13">
    <location>
        <begin position="193"/>
        <end position="281"/>
    </location>
</feature>
<comment type="caution">
    <text evidence="17">The sequence shown here is derived from an EMBL/GenBank/DDBJ whole genome shotgun (WGS) entry which is preliminary data.</text>
</comment>
<evidence type="ECO:0000256" key="8">
    <source>
        <dbReference type="ARBA" id="ARBA00023180"/>
    </source>
</evidence>
<keyword evidence="18" id="KW-1185">Reference proteome</keyword>
<dbReference type="InterPro" id="IPR041625">
    <property type="entry name" value="Beta-mannosidase_Ig"/>
</dbReference>
<dbReference type="Gene3D" id="2.60.120.260">
    <property type="entry name" value="Galactose-binding domain-like"/>
    <property type="match status" value="1"/>
</dbReference>
<evidence type="ECO:0000259" key="14">
    <source>
        <dbReference type="Pfam" id="PF17753"/>
    </source>
</evidence>
<comment type="subcellular location">
    <subcellularLocation>
        <location evidence="2">Secreted</location>
    </subcellularLocation>
</comment>
<keyword evidence="8" id="KW-0325">Glycoprotein</keyword>
<evidence type="ECO:0000256" key="2">
    <source>
        <dbReference type="ARBA" id="ARBA00004613"/>
    </source>
</evidence>
<evidence type="ECO:0000313" key="17">
    <source>
        <dbReference type="EMBL" id="MET3732009.1"/>
    </source>
</evidence>
<keyword evidence="9 17" id="KW-0326">Glycosidase</keyword>
<evidence type="ECO:0000256" key="11">
    <source>
        <dbReference type="ARBA" id="ARBA00041069"/>
    </source>
</evidence>
<comment type="catalytic activity">
    <reaction evidence="1">
        <text>Hydrolysis of terminal, non-reducing beta-D-mannose residues in beta-D-mannosides.</text>
        <dbReference type="EC" id="3.2.1.25"/>
    </reaction>
</comment>
<dbReference type="Pfam" id="PF17786">
    <property type="entry name" value="Mannosidase_ig"/>
    <property type="match status" value="1"/>
</dbReference>
<organism evidence="17 18">
    <name type="scientific">Moheibacter stercoris</name>
    <dbReference type="NCBI Taxonomy" id="1628251"/>
    <lineage>
        <taxon>Bacteria</taxon>
        <taxon>Pseudomonadati</taxon>
        <taxon>Bacteroidota</taxon>
        <taxon>Flavobacteriia</taxon>
        <taxon>Flavobacteriales</taxon>
        <taxon>Weeksellaceae</taxon>
        <taxon>Moheibacter</taxon>
    </lineage>
</organism>
<feature type="domain" description="Mannosidase Ig/CBM-like" evidence="15">
    <location>
        <begin position="638"/>
        <end position="718"/>
    </location>
</feature>
<dbReference type="EC" id="3.2.1.25" evidence="5"/>
<evidence type="ECO:0000259" key="13">
    <source>
        <dbReference type="Pfam" id="PF00703"/>
    </source>
</evidence>
<dbReference type="SUPFAM" id="SSF51445">
    <property type="entry name" value="(Trans)glycosidases"/>
    <property type="match status" value="1"/>
</dbReference>
<keyword evidence="6" id="KW-0964">Secreted</keyword>
<evidence type="ECO:0000256" key="6">
    <source>
        <dbReference type="ARBA" id="ARBA00022525"/>
    </source>
</evidence>
<evidence type="ECO:0000256" key="3">
    <source>
        <dbReference type="ARBA" id="ARBA00004740"/>
    </source>
</evidence>